<dbReference type="AlphaFoldDB" id="A0A2G5SHD0"/>
<dbReference type="EMBL" id="PDUG01000007">
    <property type="protein sequence ID" value="PIC14484.1"/>
    <property type="molecule type" value="Genomic_DNA"/>
</dbReference>
<proteinExistence type="predicted"/>
<evidence type="ECO:0000313" key="1">
    <source>
        <dbReference type="EMBL" id="PIC14484.1"/>
    </source>
</evidence>
<gene>
    <name evidence="1" type="ORF">B9Z55_026780</name>
</gene>
<protein>
    <recommendedName>
        <fullName evidence="3">BTB domain-containing protein</fullName>
    </recommendedName>
</protein>
<accession>A0A2G5SHD0</accession>
<organism evidence="1 2">
    <name type="scientific">Caenorhabditis nigoni</name>
    <dbReference type="NCBI Taxonomy" id="1611254"/>
    <lineage>
        <taxon>Eukaryota</taxon>
        <taxon>Metazoa</taxon>
        <taxon>Ecdysozoa</taxon>
        <taxon>Nematoda</taxon>
        <taxon>Chromadorea</taxon>
        <taxon>Rhabditida</taxon>
        <taxon>Rhabditina</taxon>
        <taxon>Rhabditomorpha</taxon>
        <taxon>Rhabditoidea</taxon>
        <taxon>Rhabditidae</taxon>
        <taxon>Peloderinae</taxon>
        <taxon>Caenorhabditis</taxon>
    </lineage>
</organism>
<reference evidence="2" key="1">
    <citation type="submission" date="2017-10" db="EMBL/GenBank/DDBJ databases">
        <title>Rapid genome shrinkage in a self-fertile nematode reveals novel sperm competition proteins.</title>
        <authorList>
            <person name="Yin D."/>
            <person name="Schwarz E.M."/>
            <person name="Thomas C.G."/>
            <person name="Felde R.L."/>
            <person name="Korf I.F."/>
            <person name="Cutter A.D."/>
            <person name="Schartner C.M."/>
            <person name="Ralston E.J."/>
            <person name="Meyer B.J."/>
            <person name="Haag E.S."/>
        </authorList>
    </citation>
    <scope>NUCLEOTIDE SEQUENCE [LARGE SCALE GENOMIC DNA]</scope>
    <source>
        <strain evidence="2">JU1422</strain>
    </source>
</reference>
<dbReference type="Proteomes" id="UP000230233">
    <property type="component" value="Unassembled WGS sequence"/>
</dbReference>
<dbReference type="OrthoDB" id="5908683at2759"/>
<name>A0A2G5SHD0_9PELO</name>
<comment type="caution">
    <text evidence="1">The sequence shown here is derived from an EMBL/GenBank/DDBJ whole genome shotgun (WGS) entry which is preliminary data.</text>
</comment>
<sequence length="342" mass="40654">MSNAEIFYTKREVVHFENFAQTVENDFPFPEIPIGIVGKLDRWFISLRKKVNGDEISVVPFISNNSMPKNAMYQIDYLFEWKNKKKELEKSSSRKYAIELNHDEIFLGCPMNFFNLMNSKNGWLDENGTISVEYGFRIKANRGDDQIWRFNFYDKILDKEQFRLENVELFYGGHTFQTYYGYKQILEFHTNYFDGFPEDSVFTTPGCDSVEIADMCFQIAHGVQIQEDSDLSKMIRIARHFELWNVTRYCEQKLIEKLRLENFEIQKFVEKMEESGSDFPFQTVVEFYLYSSEFRMRRLAGVILRNINSEREMKDFLKGTVVFLLSGEAIKMMVRKVFDFYT</sequence>
<keyword evidence="2" id="KW-1185">Reference proteome</keyword>
<evidence type="ECO:0000313" key="2">
    <source>
        <dbReference type="Proteomes" id="UP000230233"/>
    </source>
</evidence>
<evidence type="ECO:0008006" key="3">
    <source>
        <dbReference type="Google" id="ProtNLM"/>
    </source>
</evidence>